<dbReference type="Proteomes" id="UP001151699">
    <property type="component" value="Chromosome A"/>
</dbReference>
<evidence type="ECO:0000313" key="13">
    <source>
        <dbReference type="EMBL" id="KAJ6646194.1"/>
    </source>
</evidence>
<keyword evidence="4" id="KW-0732">Signal</keyword>
<accession>A0A9Q0S5S8</accession>
<dbReference type="PANTHER" id="PTHR11452:SF86">
    <property type="entry name" value="ALPHA-GALACTOSIDASE"/>
    <property type="match status" value="1"/>
</dbReference>
<dbReference type="FunFam" id="3.20.20.70:FF:000070">
    <property type="entry name" value="Alpha-galactosidase"/>
    <property type="match status" value="1"/>
</dbReference>
<dbReference type="CDD" id="cd14792">
    <property type="entry name" value="GH27"/>
    <property type="match status" value="1"/>
</dbReference>
<dbReference type="InterPro" id="IPR035373">
    <property type="entry name" value="Melibiase/NAGA_C"/>
</dbReference>
<organism evidence="13 14">
    <name type="scientific">Pseudolycoriella hygida</name>
    <dbReference type="NCBI Taxonomy" id="35572"/>
    <lineage>
        <taxon>Eukaryota</taxon>
        <taxon>Metazoa</taxon>
        <taxon>Ecdysozoa</taxon>
        <taxon>Arthropoda</taxon>
        <taxon>Hexapoda</taxon>
        <taxon>Insecta</taxon>
        <taxon>Pterygota</taxon>
        <taxon>Neoptera</taxon>
        <taxon>Endopterygota</taxon>
        <taxon>Diptera</taxon>
        <taxon>Nematocera</taxon>
        <taxon>Sciaroidea</taxon>
        <taxon>Sciaridae</taxon>
        <taxon>Pseudolycoriella</taxon>
    </lineage>
</organism>
<evidence type="ECO:0000256" key="2">
    <source>
        <dbReference type="ARBA" id="ARBA00009743"/>
    </source>
</evidence>
<dbReference type="InterPro" id="IPR013785">
    <property type="entry name" value="Aldolase_TIM"/>
</dbReference>
<gene>
    <name evidence="13" type="primary">NAGA_1</name>
    <name evidence="13" type="ORF">Bhyg_01405</name>
</gene>
<comment type="similarity">
    <text evidence="2 11">Belongs to the glycosyl hydrolase 27 family.</text>
</comment>
<dbReference type="GO" id="GO:0005764">
    <property type="term" value="C:lysosome"/>
    <property type="evidence" value="ECO:0007669"/>
    <property type="project" value="UniProtKB-SubCell"/>
</dbReference>
<dbReference type="OrthoDB" id="5795902at2759"/>
<dbReference type="EMBL" id="WJQU01000001">
    <property type="protein sequence ID" value="KAJ6646194.1"/>
    <property type="molecule type" value="Genomic_DNA"/>
</dbReference>
<feature type="domain" description="Alpha galactosidase A C-terminal" evidence="12">
    <location>
        <begin position="348"/>
        <end position="436"/>
    </location>
</feature>
<dbReference type="InterPro" id="IPR002241">
    <property type="entry name" value="Glyco_hydro_27"/>
</dbReference>
<keyword evidence="8" id="KW-0325">Glycoprotein</keyword>
<dbReference type="Gene3D" id="3.20.20.70">
    <property type="entry name" value="Aldolase class I"/>
    <property type="match status" value="1"/>
</dbReference>
<keyword evidence="9" id="KW-0458">Lysosome</keyword>
<dbReference type="GO" id="GO:0016020">
    <property type="term" value="C:membrane"/>
    <property type="evidence" value="ECO:0007669"/>
    <property type="project" value="GOC"/>
</dbReference>
<dbReference type="SUPFAM" id="SSF51011">
    <property type="entry name" value="Glycosyl hydrolase domain"/>
    <property type="match status" value="1"/>
</dbReference>
<keyword evidence="5 11" id="KW-0378">Hydrolase</keyword>
<dbReference type="EC" id="3.2.1.-" evidence="11"/>
<evidence type="ECO:0000256" key="8">
    <source>
        <dbReference type="ARBA" id="ARBA00023180"/>
    </source>
</evidence>
<dbReference type="SUPFAM" id="SSF51445">
    <property type="entry name" value="(Trans)glycosidases"/>
    <property type="match status" value="1"/>
</dbReference>
<dbReference type="PRINTS" id="PR00740">
    <property type="entry name" value="GLHYDRLASE27"/>
</dbReference>
<keyword evidence="7 11" id="KW-1015">Disulfide bond</keyword>
<reference evidence="13" key="1">
    <citation type="submission" date="2022-07" db="EMBL/GenBank/DDBJ databases">
        <authorList>
            <person name="Trinca V."/>
            <person name="Uliana J.V.C."/>
            <person name="Torres T.T."/>
            <person name="Ward R.J."/>
            <person name="Monesi N."/>
        </authorList>
    </citation>
    <scope>NUCLEOTIDE SEQUENCE</scope>
    <source>
        <strain evidence="13">HSMRA1968</strain>
        <tissue evidence="13">Whole embryos</tissue>
    </source>
</reference>
<evidence type="ECO:0000256" key="4">
    <source>
        <dbReference type="ARBA" id="ARBA00022729"/>
    </source>
</evidence>
<dbReference type="InterPro" id="IPR013780">
    <property type="entry name" value="Glyco_hydro_b"/>
</dbReference>
<keyword evidence="14" id="KW-1185">Reference proteome</keyword>
<dbReference type="FunFam" id="2.60.40.1180:FF:000032">
    <property type="entry name" value="Alpha-galactosidase"/>
    <property type="match status" value="1"/>
</dbReference>
<dbReference type="PANTHER" id="PTHR11452">
    <property type="entry name" value="ALPHA-GALACTOSIDASE/ALPHA-N-ACETYLGALACTOSAMINIDASE"/>
    <property type="match status" value="1"/>
</dbReference>
<proteinExistence type="inferred from homology"/>
<comment type="caution">
    <text evidence="13">The sequence shown here is derived from an EMBL/GenBank/DDBJ whole genome shotgun (WGS) entry which is preliminary data.</text>
</comment>
<dbReference type="Pfam" id="PF16499">
    <property type="entry name" value="Melibiase_2"/>
    <property type="match status" value="2"/>
</dbReference>
<evidence type="ECO:0000313" key="14">
    <source>
        <dbReference type="Proteomes" id="UP001151699"/>
    </source>
</evidence>
<evidence type="ECO:0000256" key="11">
    <source>
        <dbReference type="RuleBase" id="RU361168"/>
    </source>
</evidence>
<evidence type="ECO:0000256" key="3">
    <source>
        <dbReference type="ARBA" id="ARBA00011738"/>
    </source>
</evidence>
<comment type="subcellular location">
    <subcellularLocation>
        <location evidence="1">Lysosome</location>
    </subcellularLocation>
</comment>
<comment type="subunit">
    <text evidence="3 11">Homodimer.</text>
</comment>
<dbReference type="GO" id="GO:0004557">
    <property type="term" value="F:alpha-galactosidase activity"/>
    <property type="evidence" value="ECO:0007669"/>
    <property type="project" value="TreeGrafter"/>
</dbReference>
<sequence>MNWLKILPIMFYPKSPPHMVLIILSLFALSYHINGLENGLARTPPMGWLSWERFRCNTDCEGDPDNCISENLFRTMADLVVSEGYAALGYEYINVDDCWLEKSRGPRGELVADRKRFPRGMRSLSDYVHSKGLKFGIYEDYGNYTCAGYPGIIGYGRSDAQQFADWNVDYVKLDGCYSLPLDMDHGYPEFGRQLNRTGRQMVYSCSWPVYQIYAGINPNYSSIIEHCNLWRNYDDIQDSWASLETIIDYYGNNQDVIVPNAGPGHWNDPDMVTSHSIVQHFRCLMFFLRQLIIGNFGLSYEQSKTQFALWAIMAAPLLMSVDLRTIRPEFKAILQNQKIIAVDQDPLGIQGRRIYKHKGIEIWSRPITPIYQTYYSYAVAFVNRRTDGTPSDVAVTLRELGLQSPTGYRVEDLYEDVNYGVLSPNTKIKVKVNPSGVVILSAHVQPERITRTTYNPLNYYHVK</sequence>
<dbReference type="Gene3D" id="2.60.40.1180">
    <property type="entry name" value="Golgi alpha-mannosidase II"/>
    <property type="match status" value="1"/>
</dbReference>
<evidence type="ECO:0000256" key="10">
    <source>
        <dbReference type="ARBA" id="ARBA00023295"/>
    </source>
</evidence>
<evidence type="ECO:0000259" key="12">
    <source>
        <dbReference type="Pfam" id="PF17450"/>
    </source>
</evidence>
<dbReference type="InterPro" id="IPR017853">
    <property type="entry name" value="GH"/>
</dbReference>
<name>A0A9Q0S5S8_9DIPT</name>
<dbReference type="GO" id="GO:0016139">
    <property type="term" value="P:glycoside catabolic process"/>
    <property type="evidence" value="ECO:0007669"/>
    <property type="project" value="TreeGrafter"/>
</dbReference>
<dbReference type="Pfam" id="PF17450">
    <property type="entry name" value="Melibiase_2_C"/>
    <property type="match status" value="1"/>
</dbReference>
<keyword evidence="6" id="KW-0443">Lipid metabolism</keyword>
<evidence type="ECO:0000256" key="1">
    <source>
        <dbReference type="ARBA" id="ARBA00004371"/>
    </source>
</evidence>
<protein>
    <recommendedName>
        <fullName evidence="11">Alpha-galactosidase</fullName>
        <ecNumber evidence="11">3.2.1.-</ecNumber>
    </recommendedName>
</protein>
<evidence type="ECO:0000256" key="7">
    <source>
        <dbReference type="ARBA" id="ARBA00023157"/>
    </source>
</evidence>
<evidence type="ECO:0000256" key="5">
    <source>
        <dbReference type="ARBA" id="ARBA00022801"/>
    </source>
</evidence>
<dbReference type="GO" id="GO:0019377">
    <property type="term" value="P:glycolipid catabolic process"/>
    <property type="evidence" value="ECO:0007669"/>
    <property type="project" value="UniProtKB-ARBA"/>
</dbReference>
<dbReference type="GO" id="GO:0009311">
    <property type="term" value="P:oligosaccharide metabolic process"/>
    <property type="evidence" value="ECO:0007669"/>
    <property type="project" value="TreeGrafter"/>
</dbReference>
<keyword evidence="10 11" id="KW-0326">Glycosidase</keyword>
<dbReference type="AlphaFoldDB" id="A0A9Q0S5S8"/>
<evidence type="ECO:0000256" key="9">
    <source>
        <dbReference type="ARBA" id="ARBA00023228"/>
    </source>
</evidence>
<evidence type="ECO:0000256" key="6">
    <source>
        <dbReference type="ARBA" id="ARBA00023098"/>
    </source>
</evidence>